<gene>
    <name evidence="2" type="ORF">CAUJ_LOCUS14838</name>
</gene>
<keyword evidence="3" id="KW-1185">Reference proteome</keyword>
<proteinExistence type="predicted"/>
<feature type="compositionally biased region" description="Basic residues" evidence="1">
    <location>
        <begin position="71"/>
        <end position="84"/>
    </location>
</feature>
<evidence type="ECO:0000313" key="2">
    <source>
        <dbReference type="EMBL" id="CAD6198933.1"/>
    </source>
</evidence>
<dbReference type="PANTHER" id="PTHR22684">
    <property type="entry name" value="NULP1-RELATED"/>
    <property type="match status" value="1"/>
</dbReference>
<comment type="caution">
    <text evidence="2">The sequence shown here is derived from an EMBL/GenBank/DDBJ whole genome shotgun (WGS) entry which is preliminary data.</text>
</comment>
<name>A0A8S1HSY8_9PELO</name>
<dbReference type="Proteomes" id="UP000835052">
    <property type="component" value="Unassembled WGS sequence"/>
</dbReference>
<feature type="region of interest" description="Disordered" evidence="1">
    <location>
        <begin position="145"/>
        <end position="165"/>
    </location>
</feature>
<organism evidence="2 3">
    <name type="scientific">Caenorhabditis auriculariae</name>
    <dbReference type="NCBI Taxonomy" id="2777116"/>
    <lineage>
        <taxon>Eukaryota</taxon>
        <taxon>Metazoa</taxon>
        <taxon>Ecdysozoa</taxon>
        <taxon>Nematoda</taxon>
        <taxon>Chromadorea</taxon>
        <taxon>Rhabditida</taxon>
        <taxon>Rhabditina</taxon>
        <taxon>Rhabditomorpha</taxon>
        <taxon>Rhabditoidea</taxon>
        <taxon>Rhabditidae</taxon>
        <taxon>Peloderinae</taxon>
        <taxon>Caenorhabditis</taxon>
    </lineage>
</organism>
<dbReference type="AlphaFoldDB" id="A0A8S1HSY8"/>
<dbReference type="GO" id="GO:1990112">
    <property type="term" value="C:RQC complex"/>
    <property type="evidence" value="ECO:0007669"/>
    <property type="project" value="TreeGrafter"/>
</dbReference>
<evidence type="ECO:0000256" key="1">
    <source>
        <dbReference type="SAM" id="MobiDB-lite"/>
    </source>
</evidence>
<feature type="compositionally biased region" description="Acidic residues" evidence="1">
    <location>
        <begin position="575"/>
        <end position="597"/>
    </location>
</feature>
<feature type="compositionally biased region" description="Basic and acidic residues" evidence="1">
    <location>
        <begin position="44"/>
        <end position="56"/>
    </location>
</feature>
<feature type="compositionally biased region" description="Basic and acidic residues" evidence="1">
    <location>
        <begin position="8"/>
        <end position="21"/>
    </location>
</feature>
<dbReference type="PANTHER" id="PTHR22684:SF0">
    <property type="entry name" value="RIBOSOME QUALITY CONTROL COMPLEX SUBUNIT TCF25"/>
    <property type="match status" value="1"/>
</dbReference>
<feature type="region of interest" description="Disordered" evidence="1">
    <location>
        <begin position="1"/>
        <end position="89"/>
    </location>
</feature>
<sequence length="597" mass="69407">MSKSQLKRLHEEEERKKRETIAEELDDDDLAPRHSRVPVNRFAFLEEEKSVSDSEKAAGSVENQNWNTAKERKKNKKQKKKNGKKLPAVETEEELLERYAAENKLKNECAGNADDGDDDLIELMKVDPKMFDPSAELKRLLGKALKESSSNSNSRRDQQKPKSLGVTMVHDRDEEDVRWFKFVHQPLYEPFERMFWHAEDNHDVEMINEILVQTGYHLNSLLSIANVMRMQDDFTQSCDFIERGIYFCEQHFAAQFQPMSWKHRIDYLDYENRAFYLLLHRHLLNIVHKRCFETALNVAKLIFKMDPQRDPLAIILIIDTIAINALQYKWLISFYNAAKSWKNLHLLPNMRYSVALAKFHYAKTEKEKDEADDLLQEALVAFPTFVTDLLDELQMEPDPLVETHEHFSKIQASREGDGLKLLQKIYVKQSCELWKAPSTMSWLEMNTRLVAAEPKFKEELQAWRTKRQKMFTGMAPNVSRLAELLGLTASNSITDPVPPPRGRAIFTRTNQAMPVGNDSFWSGLLHSLYPDFDREENLGTAVERVAGDLVRELTEFAFGRIMGADLMRRPGEEREQGEEEEEEAEESEEEEEQPNHP</sequence>
<feature type="region of interest" description="Disordered" evidence="1">
    <location>
        <begin position="566"/>
        <end position="597"/>
    </location>
</feature>
<dbReference type="EMBL" id="CAJGYM010000144">
    <property type="protein sequence ID" value="CAD6198933.1"/>
    <property type="molecule type" value="Genomic_DNA"/>
</dbReference>
<dbReference type="Pfam" id="PF04910">
    <property type="entry name" value="Tcf25"/>
    <property type="match status" value="1"/>
</dbReference>
<accession>A0A8S1HSY8</accession>
<dbReference type="OrthoDB" id="205993at2759"/>
<evidence type="ECO:0000313" key="3">
    <source>
        <dbReference type="Proteomes" id="UP000835052"/>
    </source>
</evidence>
<reference evidence="2" key="1">
    <citation type="submission" date="2020-10" db="EMBL/GenBank/DDBJ databases">
        <authorList>
            <person name="Kikuchi T."/>
        </authorList>
    </citation>
    <scope>NUCLEOTIDE SEQUENCE</scope>
    <source>
        <strain evidence="2">NKZ352</strain>
    </source>
</reference>
<dbReference type="InterPro" id="IPR006994">
    <property type="entry name" value="TCF25/Rqc1"/>
</dbReference>
<protein>
    <recommendedName>
        <fullName evidence="4">Transcription factor 25</fullName>
    </recommendedName>
</protein>
<evidence type="ECO:0008006" key="4">
    <source>
        <dbReference type="Google" id="ProtNLM"/>
    </source>
</evidence>